<evidence type="ECO:0000256" key="2">
    <source>
        <dbReference type="SAM" id="SignalP"/>
    </source>
</evidence>
<feature type="chain" id="PRO_5032319642" evidence="2">
    <location>
        <begin position="22"/>
        <end position="172"/>
    </location>
</feature>
<reference evidence="4" key="1">
    <citation type="submission" date="2020-12" db="EMBL/GenBank/DDBJ databases">
        <title>Comamonas sp. nov., isolated from stream water.</title>
        <authorList>
            <person name="Park K.-H."/>
        </authorList>
    </citation>
    <scope>NUCLEOTIDE SEQUENCE</scope>
    <source>
        <strain evidence="4">EJ-4</strain>
    </source>
</reference>
<evidence type="ECO:0000313" key="5">
    <source>
        <dbReference type="Proteomes" id="UP000530032"/>
    </source>
</evidence>
<feature type="region of interest" description="Disordered" evidence="1">
    <location>
        <begin position="130"/>
        <end position="172"/>
    </location>
</feature>
<feature type="compositionally biased region" description="Basic and acidic residues" evidence="1">
    <location>
        <begin position="142"/>
        <end position="157"/>
    </location>
</feature>
<dbReference type="InterPro" id="IPR025392">
    <property type="entry name" value="DUF4124"/>
</dbReference>
<dbReference type="EMBL" id="JABBCQ020000010">
    <property type="protein sequence ID" value="MBI1625453.1"/>
    <property type="molecule type" value="Genomic_DNA"/>
</dbReference>
<proteinExistence type="predicted"/>
<organism evidence="4 5">
    <name type="scientific">Comamonas suwonensis</name>
    <dbReference type="NCBI Taxonomy" id="2606214"/>
    <lineage>
        <taxon>Bacteria</taxon>
        <taxon>Pseudomonadati</taxon>
        <taxon>Pseudomonadota</taxon>
        <taxon>Betaproteobacteria</taxon>
        <taxon>Burkholderiales</taxon>
        <taxon>Comamonadaceae</taxon>
        <taxon>Comamonas</taxon>
    </lineage>
</organism>
<comment type="caution">
    <text evidence="4">The sequence shown here is derived from an EMBL/GenBank/DDBJ whole genome shotgun (WGS) entry which is preliminary data.</text>
</comment>
<feature type="region of interest" description="Disordered" evidence="1">
    <location>
        <begin position="72"/>
        <end position="108"/>
    </location>
</feature>
<dbReference type="Proteomes" id="UP000530032">
    <property type="component" value="Unassembled WGS sequence"/>
</dbReference>
<sequence length="172" mass="18328">MNITKFALFAALSCCSVSAMAQWQWIDGQGRKVFSDRAPPAEIPAKNVLRSPGGASLSKATAVPDAVPAPAAFAKPAADKGVDKGLEEQKRKQEEQEAAKIQAEKVKKEKARLENCNRAKQAKATLTSGRMLSNVNANGERGFMDEASREAEVKRADSVIASECGPAPEGDQ</sequence>
<evidence type="ECO:0000256" key="1">
    <source>
        <dbReference type="SAM" id="MobiDB-lite"/>
    </source>
</evidence>
<feature type="domain" description="DUF4124" evidence="3">
    <location>
        <begin position="10"/>
        <end position="62"/>
    </location>
</feature>
<name>A0A843B4C6_9BURK</name>
<dbReference type="AlphaFoldDB" id="A0A843B4C6"/>
<protein>
    <submittedName>
        <fullName evidence="4">DUF4124 domain-containing protein</fullName>
    </submittedName>
</protein>
<evidence type="ECO:0000313" key="4">
    <source>
        <dbReference type="EMBL" id="MBI1625453.1"/>
    </source>
</evidence>
<dbReference type="RefSeq" id="WP_198460611.1">
    <property type="nucleotide sequence ID" value="NZ_JABBCQ020000010.1"/>
</dbReference>
<gene>
    <name evidence="4" type="ORF">HF327_013195</name>
</gene>
<evidence type="ECO:0000259" key="3">
    <source>
        <dbReference type="Pfam" id="PF13511"/>
    </source>
</evidence>
<keyword evidence="2" id="KW-0732">Signal</keyword>
<accession>A0A843B4C6</accession>
<dbReference type="Pfam" id="PF13511">
    <property type="entry name" value="DUF4124"/>
    <property type="match status" value="1"/>
</dbReference>
<feature type="compositionally biased region" description="Basic and acidic residues" evidence="1">
    <location>
        <begin position="77"/>
        <end position="108"/>
    </location>
</feature>
<keyword evidence="5" id="KW-1185">Reference proteome</keyword>
<feature type="signal peptide" evidence="2">
    <location>
        <begin position="1"/>
        <end position="21"/>
    </location>
</feature>